<feature type="domain" description="Trichome birefringence-like C-terminal" evidence="2">
    <location>
        <begin position="1"/>
        <end position="84"/>
    </location>
</feature>
<dbReference type="EMBL" id="JARBHA010000013">
    <property type="protein sequence ID" value="KAJ9685483.1"/>
    <property type="molecule type" value="Genomic_DNA"/>
</dbReference>
<reference evidence="3 4" key="1">
    <citation type="journal article" date="2023" name="BMC Biotechnol.">
        <title>Vitis rotundifolia cv Carlos genome sequencing.</title>
        <authorList>
            <person name="Huff M."/>
            <person name="Hulse-Kemp A."/>
            <person name="Scheffler B."/>
            <person name="Youngblood R."/>
            <person name="Simpson S."/>
            <person name="Babiker E."/>
            <person name="Staton M."/>
        </authorList>
    </citation>
    <scope>NUCLEOTIDE SEQUENCE [LARGE SCALE GENOMIC DNA]</scope>
    <source>
        <tissue evidence="3">Leaf</tissue>
    </source>
</reference>
<name>A0AA38ZBG6_VITRO</name>
<dbReference type="PANTHER" id="PTHR32285:SF36">
    <property type="entry name" value="PROTEIN TRICHOME BIREFRINGENCE-LIKE 38"/>
    <property type="match status" value="1"/>
</dbReference>
<comment type="caution">
    <text evidence="3">The sequence shown here is derived from an EMBL/GenBank/DDBJ whole genome shotgun (WGS) entry which is preliminary data.</text>
</comment>
<dbReference type="Proteomes" id="UP001168098">
    <property type="component" value="Unassembled WGS sequence"/>
</dbReference>
<gene>
    <name evidence="3" type="ORF">PVL29_017501</name>
</gene>
<dbReference type="GO" id="GO:0005794">
    <property type="term" value="C:Golgi apparatus"/>
    <property type="evidence" value="ECO:0007669"/>
    <property type="project" value="TreeGrafter"/>
</dbReference>
<dbReference type="PANTHER" id="PTHR32285">
    <property type="entry name" value="PROTEIN TRICHOME BIREFRINGENCE-LIKE 9-RELATED"/>
    <property type="match status" value="1"/>
</dbReference>
<accession>A0AA38ZBG6</accession>
<dbReference type="Pfam" id="PF13839">
    <property type="entry name" value="PC-Esterase"/>
    <property type="match status" value="1"/>
</dbReference>
<evidence type="ECO:0000313" key="3">
    <source>
        <dbReference type="EMBL" id="KAJ9685483.1"/>
    </source>
</evidence>
<evidence type="ECO:0000256" key="1">
    <source>
        <dbReference type="ARBA" id="ARBA00007727"/>
    </source>
</evidence>
<evidence type="ECO:0000259" key="2">
    <source>
        <dbReference type="Pfam" id="PF13839"/>
    </source>
</evidence>
<dbReference type="InterPro" id="IPR029962">
    <property type="entry name" value="TBL"/>
</dbReference>
<comment type="similarity">
    <text evidence="1">Belongs to the PC-esterase family. TBL subfamily.</text>
</comment>
<dbReference type="InterPro" id="IPR026057">
    <property type="entry name" value="TBL_C"/>
</dbReference>
<dbReference type="AlphaFoldDB" id="A0AA38ZBG6"/>
<keyword evidence="4" id="KW-1185">Reference proteome</keyword>
<sequence>MVCLLHAAVPDQSRIFRNANGPITRVIFQDYNLSIMVFHFPYLVDIEIEEIGRVLKLDSLKNGNIWKNNDIVIFKTWFSWYRSGRTQPYVLL</sequence>
<dbReference type="GO" id="GO:0016413">
    <property type="term" value="F:O-acetyltransferase activity"/>
    <property type="evidence" value="ECO:0007669"/>
    <property type="project" value="InterPro"/>
</dbReference>
<organism evidence="3 4">
    <name type="scientific">Vitis rotundifolia</name>
    <name type="common">Muscadine grape</name>
    <dbReference type="NCBI Taxonomy" id="103349"/>
    <lineage>
        <taxon>Eukaryota</taxon>
        <taxon>Viridiplantae</taxon>
        <taxon>Streptophyta</taxon>
        <taxon>Embryophyta</taxon>
        <taxon>Tracheophyta</taxon>
        <taxon>Spermatophyta</taxon>
        <taxon>Magnoliopsida</taxon>
        <taxon>eudicotyledons</taxon>
        <taxon>Gunneridae</taxon>
        <taxon>Pentapetalae</taxon>
        <taxon>rosids</taxon>
        <taxon>Vitales</taxon>
        <taxon>Vitaceae</taxon>
        <taxon>Viteae</taxon>
        <taxon>Vitis</taxon>
    </lineage>
</organism>
<protein>
    <recommendedName>
        <fullName evidence="2">Trichome birefringence-like C-terminal domain-containing protein</fullName>
    </recommendedName>
</protein>
<proteinExistence type="inferred from homology"/>
<evidence type="ECO:0000313" key="4">
    <source>
        <dbReference type="Proteomes" id="UP001168098"/>
    </source>
</evidence>